<evidence type="ECO:0000313" key="2">
    <source>
        <dbReference type="EMBL" id="GLS70119.1"/>
    </source>
</evidence>
<name>A0AA37WRH7_9HYPH</name>
<accession>A0AA37WRH7</accession>
<organism evidence="2 3">
    <name type="scientific">Methylobacterium tardum</name>
    <dbReference type="NCBI Taxonomy" id="374432"/>
    <lineage>
        <taxon>Bacteria</taxon>
        <taxon>Pseudomonadati</taxon>
        <taxon>Pseudomonadota</taxon>
        <taxon>Alphaproteobacteria</taxon>
        <taxon>Hyphomicrobiales</taxon>
        <taxon>Methylobacteriaceae</taxon>
        <taxon>Methylobacterium</taxon>
    </lineage>
</organism>
<protein>
    <recommendedName>
        <fullName evidence="1">DUF6894 domain-containing protein</fullName>
    </recommendedName>
</protein>
<dbReference type="EMBL" id="BSPL01000013">
    <property type="protein sequence ID" value="GLS70119.1"/>
    <property type="molecule type" value="Genomic_DNA"/>
</dbReference>
<comment type="caution">
    <text evidence="2">The sequence shown here is derived from an EMBL/GenBank/DDBJ whole genome shotgun (WGS) entry which is preliminary data.</text>
</comment>
<dbReference type="Proteomes" id="UP001157440">
    <property type="component" value="Unassembled WGS sequence"/>
</dbReference>
<evidence type="ECO:0000313" key="3">
    <source>
        <dbReference type="Proteomes" id="UP001157440"/>
    </source>
</evidence>
<keyword evidence="3" id="KW-1185">Reference proteome</keyword>
<evidence type="ECO:0000259" key="1">
    <source>
        <dbReference type="Pfam" id="PF21834"/>
    </source>
</evidence>
<sequence length="80" mass="9068">MFRRFYFDVDNGRETVRDDEGVEAEDLEQALSDARAVIGEIADELQALDVDSLWTLVVRDETGLTVAHLPLGLFSRSQRK</sequence>
<dbReference type="AlphaFoldDB" id="A0AA37WRH7"/>
<dbReference type="Pfam" id="PF21834">
    <property type="entry name" value="DUF6894"/>
    <property type="match status" value="1"/>
</dbReference>
<dbReference type="RefSeq" id="WP_373323751.1">
    <property type="nucleotide sequence ID" value="NZ_BPQZ01000010.1"/>
</dbReference>
<reference evidence="3" key="1">
    <citation type="journal article" date="2019" name="Int. J. Syst. Evol. Microbiol.">
        <title>The Global Catalogue of Microorganisms (GCM) 10K type strain sequencing project: providing services to taxonomists for standard genome sequencing and annotation.</title>
        <authorList>
            <consortium name="The Broad Institute Genomics Platform"/>
            <consortium name="The Broad Institute Genome Sequencing Center for Infectious Disease"/>
            <person name="Wu L."/>
            <person name="Ma J."/>
        </authorList>
    </citation>
    <scope>NUCLEOTIDE SEQUENCE [LARGE SCALE GENOMIC DNA]</scope>
    <source>
        <strain evidence="3">NBRC 103632</strain>
    </source>
</reference>
<gene>
    <name evidence="2" type="ORF">GCM10007890_21320</name>
</gene>
<proteinExistence type="predicted"/>
<feature type="domain" description="DUF6894" evidence="1">
    <location>
        <begin position="4"/>
        <end position="71"/>
    </location>
</feature>
<dbReference type="InterPro" id="IPR054189">
    <property type="entry name" value="DUF6894"/>
</dbReference>